<keyword evidence="2" id="KW-0378">Hydrolase</keyword>
<protein>
    <submittedName>
        <fullName evidence="2">Signal peptidase I</fullName>
        <ecNumber evidence="2">3.4.21.89</ecNumber>
    </submittedName>
</protein>
<reference evidence="2 3" key="1">
    <citation type="submission" date="2024-06" db="EMBL/GenBank/DDBJ databases">
        <title>A chromosome level genome sequence of Diviner's sage (Salvia divinorum).</title>
        <authorList>
            <person name="Ford S.A."/>
            <person name="Ro D.-K."/>
            <person name="Ness R.W."/>
            <person name="Phillips M.A."/>
        </authorList>
    </citation>
    <scope>NUCLEOTIDE SEQUENCE [LARGE SCALE GENOMIC DNA]</scope>
    <source>
        <strain evidence="2">SAF-2024a</strain>
        <tissue evidence="2">Leaf</tissue>
    </source>
</reference>
<dbReference type="EC" id="3.4.21.89" evidence="2"/>
<dbReference type="PANTHER" id="PTHR34454">
    <property type="entry name" value="TUNICAMYCIN INDUCED PROTEIN"/>
    <property type="match status" value="1"/>
</dbReference>
<comment type="caution">
    <text evidence="2">The sequence shown here is derived from an EMBL/GenBank/DDBJ whole genome shotgun (WGS) entry which is preliminary data.</text>
</comment>
<dbReference type="PANTHER" id="PTHR34454:SF3">
    <property type="entry name" value="PEPTIDASE I, PUTATIVE-RELATED"/>
    <property type="match status" value="1"/>
</dbReference>
<evidence type="ECO:0000256" key="1">
    <source>
        <dbReference type="SAM" id="SignalP"/>
    </source>
</evidence>
<keyword evidence="1" id="KW-0732">Signal</keyword>
<accession>A0ABD1FTT1</accession>
<keyword evidence="3" id="KW-1185">Reference proteome</keyword>
<name>A0ABD1FTT1_SALDI</name>
<proteinExistence type="predicted"/>
<feature type="signal peptide" evidence="1">
    <location>
        <begin position="1"/>
        <end position="22"/>
    </location>
</feature>
<feature type="chain" id="PRO_5044882837" evidence="1">
    <location>
        <begin position="23"/>
        <end position="376"/>
    </location>
</feature>
<dbReference type="GO" id="GO:0009003">
    <property type="term" value="F:signal peptidase activity"/>
    <property type="evidence" value="ECO:0007669"/>
    <property type="project" value="UniProtKB-EC"/>
</dbReference>
<organism evidence="2 3">
    <name type="scientific">Salvia divinorum</name>
    <name type="common">Maria pastora</name>
    <name type="synonym">Diviner's sage</name>
    <dbReference type="NCBI Taxonomy" id="28513"/>
    <lineage>
        <taxon>Eukaryota</taxon>
        <taxon>Viridiplantae</taxon>
        <taxon>Streptophyta</taxon>
        <taxon>Embryophyta</taxon>
        <taxon>Tracheophyta</taxon>
        <taxon>Spermatophyta</taxon>
        <taxon>Magnoliopsida</taxon>
        <taxon>eudicotyledons</taxon>
        <taxon>Gunneridae</taxon>
        <taxon>Pentapetalae</taxon>
        <taxon>asterids</taxon>
        <taxon>lamiids</taxon>
        <taxon>Lamiales</taxon>
        <taxon>Lamiaceae</taxon>
        <taxon>Nepetoideae</taxon>
        <taxon>Mentheae</taxon>
        <taxon>Salviinae</taxon>
        <taxon>Salvia</taxon>
        <taxon>Salvia subgen. Calosphace</taxon>
    </lineage>
</organism>
<dbReference type="InterPro" id="IPR053283">
    <property type="entry name" value="TUNICAMYCIN_INDUCED_1"/>
</dbReference>
<dbReference type="AlphaFoldDB" id="A0ABD1FTT1"/>
<evidence type="ECO:0000313" key="2">
    <source>
        <dbReference type="EMBL" id="KAL1534905.1"/>
    </source>
</evidence>
<sequence length="376" mass="42674">MTARNSTPFLLTISLSLVLIHSAIIPPRPFNLSHYLYPKVTAFTESDIPLHPPHFLQGVLDSISNKEKWALEDFWVSELDVKKAKFKTVQRYGFRVPVGKIEVALKMHDEASEWKKLVRLSENGASNFEALARRIGSTAVIDSFKAEGPLELMVVGEDDRLSLTFPLNRSHFGLRRILVGEGISVEVKGAEEISLFNPSNYQFMYGMFSYRRWSDVGSIWPAICTRLLPIRIHGSASVVAYRSGRPGTRITLLKRGLKSFLNETDNPKAAAIGSLKVRISAFPMYRFPLELRRNIRTNDSYWSTLAEWRTRPATERVRFEVVARIEGEVLKPLVIKKVRPLNTDSFSWSSLSSNLSFTELPPLLLPPESLTLDVKW</sequence>
<dbReference type="EMBL" id="JBEAFC010000012">
    <property type="protein sequence ID" value="KAL1534905.1"/>
    <property type="molecule type" value="Genomic_DNA"/>
</dbReference>
<evidence type="ECO:0000313" key="3">
    <source>
        <dbReference type="Proteomes" id="UP001567538"/>
    </source>
</evidence>
<gene>
    <name evidence="2" type="ORF">AAHA92_31024</name>
</gene>
<dbReference type="Proteomes" id="UP001567538">
    <property type="component" value="Unassembled WGS sequence"/>
</dbReference>